<organism evidence="6 7">
    <name type="scientific">Lactuca saligna</name>
    <name type="common">Willowleaf lettuce</name>
    <dbReference type="NCBI Taxonomy" id="75948"/>
    <lineage>
        <taxon>Eukaryota</taxon>
        <taxon>Viridiplantae</taxon>
        <taxon>Streptophyta</taxon>
        <taxon>Embryophyta</taxon>
        <taxon>Tracheophyta</taxon>
        <taxon>Spermatophyta</taxon>
        <taxon>Magnoliopsida</taxon>
        <taxon>eudicotyledons</taxon>
        <taxon>Gunneridae</taxon>
        <taxon>Pentapetalae</taxon>
        <taxon>asterids</taxon>
        <taxon>campanulids</taxon>
        <taxon>Asterales</taxon>
        <taxon>Asteraceae</taxon>
        <taxon>Cichorioideae</taxon>
        <taxon>Cichorieae</taxon>
        <taxon>Lactucinae</taxon>
        <taxon>Lactuca</taxon>
    </lineage>
</organism>
<keyword evidence="4" id="KW-0175">Coiled coil</keyword>
<evidence type="ECO:0000256" key="3">
    <source>
        <dbReference type="ARBA" id="ARBA00022840"/>
    </source>
</evidence>
<evidence type="ECO:0000256" key="4">
    <source>
        <dbReference type="ARBA" id="ARBA00023054"/>
    </source>
</evidence>
<dbReference type="AlphaFoldDB" id="A0AA36A0L7"/>
<dbReference type="PANTHER" id="PTHR37739">
    <property type="entry name" value="KINESIN-LIKE PROTEIN KIN-12D"/>
    <property type="match status" value="1"/>
</dbReference>
<dbReference type="PANTHER" id="PTHR37739:SF14">
    <property type="entry name" value="KINESIN-LIKE PROTEIN KIN-12E"/>
    <property type="match status" value="1"/>
</dbReference>
<keyword evidence="3" id="KW-0067">ATP-binding</keyword>
<evidence type="ECO:0000256" key="2">
    <source>
        <dbReference type="ARBA" id="ARBA00022741"/>
    </source>
</evidence>
<evidence type="ECO:0000256" key="5">
    <source>
        <dbReference type="ARBA" id="ARBA00023175"/>
    </source>
</evidence>
<keyword evidence="5" id="KW-0505">Motor protein</keyword>
<evidence type="ECO:0000313" key="6">
    <source>
        <dbReference type="EMBL" id="CAI9301636.1"/>
    </source>
</evidence>
<sequence length="195" mass="21956">MSAVCIANLEQALNIFMEIGRLSMAARYCKISESYFSSTIFQYPSNQLQLFGNVPAIHHVDRKEVSQLQSVINGGTGIGNHENDAWVVGFSGGFRWEGFQRSFSPVTAVKRMSQKKEYEVALVGAFRREKDKDLTLQVVTAESQAAMKLAKQREDEIHGLKLRLRFREAALKRLEGVEKVREVEGNPNFSNKDVG</sequence>
<dbReference type="GO" id="GO:0005874">
    <property type="term" value="C:microtubule"/>
    <property type="evidence" value="ECO:0007669"/>
    <property type="project" value="UniProtKB-KW"/>
</dbReference>
<name>A0AA36A0L7_LACSI</name>
<evidence type="ECO:0000256" key="1">
    <source>
        <dbReference type="ARBA" id="ARBA00022701"/>
    </source>
</evidence>
<keyword evidence="7" id="KW-1185">Reference proteome</keyword>
<proteinExistence type="predicted"/>
<accession>A0AA36A0L7</accession>
<dbReference type="InterPro" id="IPR044986">
    <property type="entry name" value="KIF15/KIN-12"/>
</dbReference>
<gene>
    <name evidence="6" type="ORF">LSALG_LOCUS40173</name>
</gene>
<keyword evidence="2" id="KW-0547">Nucleotide-binding</keyword>
<evidence type="ECO:0000313" key="7">
    <source>
        <dbReference type="Proteomes" id="UP001177003"/>
    </source>
</evidence>
<protein>
    <submittedName>
        <fullName evidence="6">Uncharacterized protein</fullName>
    </submittedName>
</protein>
<dbReference type="Proteomes" id="UP001177003">
    <property type="component" value="Chromosome 9"/>
</dbReference>
<dbReference type="EMBL" id="OX465085">
    <property type="protein sequence ID" value="CAI9301636.1"/>
    <property type="molecule type" value="Genomic_DNA"/>
</dbReference>
<reference evidence="6" key="1">
    <citation type="submission" date="2023-04" db="EMBL/GenBank/DDBJ databases">
        <authorList>
            <person name="Vijverberg K."/>
            <person name="Xiong W."/>
            <person name="Schranz E."/>
        </authorList>
    </citation>
    <scope>NUCLEOTIDE SEQUENCE</scope>
</reference>
<dbReference type="GO" id="GO:0005524">
    <property type="term" value="F:ATP binding"/>
    <property type="evidence" value="ECO:0007669"/>
    <property type="project" value="UniProtKB-KW"/>
</dbReference>
<keyword evidence="1" id="KW-0493">Microtubule</keyword>